<gene>
    <name evidence="1" type="ORF">U5817_17930</name>
</gene>
<evidence type="ECO:0000313" key="1">
    <source>
        <dbReference type="EMBL" id="WRL45073.1"/>
    </source>
</evidence>
<protein>
    <submittedName>
        <fullName evidence="1">Uncharacterized protein</fullName>
    </submittedName>
</protein>
<proteinExistence type="predicted"/>
<accession>A0ABZ1ALN8</accession>
<reference evidence="1 2" key="1">
    <citation type="submission" date="2023-12" db="EMBL/GenBank/DDBJ databases">
        <title>A. evansii MAY27, complete genome.</title>
        <authorList>
            <person name="Wang Y."/>
        </authorList>
    </citation>
    <scope>NUCLEOTIDE SEQUENCE [LARGE SCALE GENOMIC DNA]</scope>
    <source>
        <strain evidence="1 2">MAY27</strain>
    </source>
</reference>
<dbReference type="RefSeq" id="WP_407278304.1">
    <property type="nucleotide sequence ID" value="NZ_CP141259.1"/>
</dbReference>
<evidence type="ECO:0000313" key="2">
    <source>
        <dbReference type="Proteomes" id="UP001626593"/>
    </source>
</evidence>
<name>A0ABZ1ALN8_AROEV</name>
<dbReference type="Proteomes" id="UP001626593">
    <property type="component" value="Chromosome"/>
</dbReference>
<organism evidence="1 2">
    <name type="scientific">Aromatoleum evansii</name>
    <name type="common">Azoarcus evansii</name>
    <dbReference type="NCBI Taxonomy" id="59406"/>
    <lineage>
        <taxon>Bacteria</taxon>
        <taxon>Pseudomonadati</taxon>
        <taxon>Pseudomonadota</taxon>
        <taxon>Betaproteobacteria</taxon>
        <taxon>Rhodocyclales</taxon>
        <taxon>Rhodocyclaceae</taxon>
        <taxon>Aromatoleum</taxon>
    </lineage>
</organism>
<dbReference type="EMBL" id="CP141259">
    <property type="protein sequence ID" value="WRL45073.1"/>
    <property type="molecule type" value="Genomic_DNA"/>
</dbReference>
<sequence>MELLSIVLGTLGGASAVVTGLIAYFGNLRMEKFKADLAETNTKLKAAMDSSIHVSKAQFDKEFAIYQTIWALLVELRGRTLSLRPVMDHVDPNESEEDRMQRRLKAFGEAFFSFRDAMEQNRPFYAHSVYESLVDIFNLCHTESIEYQYKESGWHKEYWEKSRENNKKIVEAIDACCELIRERIGSLSVTS</sequence>
<keyword evidence="2" id="KW-1185">Reference proteome</keyword>